<dbReference type="PATRIC" id="fig|1408103.3.peg.2179"/>
<dbReference type="RefSeq" id="WP_046523565.1">
    <property type="nucleotide sequence ID" value="NZ_LAYY01000009.1"/>
</dbReference>
<keyword evidence="1" id="KW-0472">Membrane</keyword>
<evidence type="ECO:0000256" key="1">
    <source>
        <dbReference type="SAM" id="Phobius"/>
    </source>
</evidence>
<keyword evidence="1" id="KW-0812">Transmembrane</keyword>
<evidence type="ECO:0000313" key="3">
    <source>
        <dbReference type="Proteomes" id="UP000034166"/>
    </source>
</evidence>
<gene>
    <name evidence="2" type="ORF">WQ57_09700</name>
</gene>
<name>A0A0M2SZR5_9BACI</name>
<comment type="caution">
    <text evidence="2">The sequence shown here is derived from an EMBL/GenBank/DDBJ whole genome shotgun (WGS) entry which is preliminary data.</text>
</comment>
<keyword evidence="1" id="KW-1133">Transmembrane helix</keyword>
<keyword evidence="3" id="KW-1185">Reference proteome</keyword>
<dbReference type="OrthoDB" id="2624420at2"/>
<dbReference type="AlphaFoldDB" id="A0A0M2SZR5"/>
<protein>
    <submittedName>
        <fullName evidence="2">Uncharacterized protein</fullName>
    </submittedName>
</protein>
<organism evidence="2 3">
    <name type="scientific">Mesobacillus campisalis</name>
    <dbReference type="NCBI Taxonomy" id="1408103"/>
    <lineage>
        <taxon>Bacteria</taxon>
        <taxon>Bacillati</taxon>
        <taxon>Bacillota</taxon>
        <taxon>Bacilli</taxon>
        <taxon>Bacillales</taxon>
        <taxon>Bacillaceae</taxon>
        <taxon>Mesobacillus</taxon>
    </lineage>
</organism>
<dbReference type="EMBL" id="LAYY01000009">
    <property type="protein sequence ID" value="KKK38090.1"/>
    <property type="molecule type" value="Genomic_DNA"/>
</dbReference>
<feature type="transmembrane region" description="Helical" evidence="1">
    <location>
        <begin position="6"/>
        <end position="24"/>
    </location>
</feature>
<accession>A0A0M2SZR5</accession>
<sequence>MGKKKTGLIMAVMILALVASYNLYKTKELYGNDKESIVKVIKSVGEYKDKEIEILKINDFNDVRIVGFLSNSSPSYIEFYKNQKGNYIWRHIESNNEESFSMFSPLMGNPKIMFVTNYENEIARMQVDINGTTLEQDFTPYQATVTWLDLPKTNKESYEYRNYKYYDENGKLLKEY</sequence>
<proteinExistence type="predicted"/>
<reference evidence="2 3" key="1">
    <citation type="submission" date="2015-04" db="EMBL/GenBank/DDBJ databases">
        <title>Taxonomic description and genome sequence of Bacillus campisalis sp. nov., a novel member of the genus Bacillus isolated from solar saltern.</title>
        <authorList>
            <person name="Mathan Kumar R."/>
            <person name="Kaur G."/>
            <person name="Kumar A."/>
            <person name="Singh N.K."/>
            <person name="Kaur N."/>
            <person name="Kumar N."/>
            <person name="Mayilraj S."/>
        </authorList>
    </citation>
    <scope>NUCLEOTIDE SEQUENCE [LARGE SCALE GENOMIC DNA]</scope>
    <source>
        <strain evidence="2 3">SA2-6</strain>
    </source>
</reference>
<dbReference type="Proteomes" id="UP000034166">
    <property type="component" value="Unassembled WGS sequence"/>
</dbReference>
<evidence type="ECO:0000313" key="2">
    <source>
        <dbReference type="EMBL" id="KKK38090.1"/>
    </source>
</evidence>